<name>A0A2Z3LDI9_9BACT</name>
<accession>A0A2Z3LDI9</accession>
<evidence type="ECO:0000313" key="2">
    <source>
        <dbReference type="Proteomes" id="UP000245872"/>
    </source>
</evidence>
<sequence length="38" mass="4085">MKKAAVIEALKNNKTITAIALCNYCLSAESAEVLLKAF</sequence>
<reference evidence="1 2" key="1">
    <citation type="submission" date="2018-05" db="EMBL/GenBank/DDBJ databases">
        <title>Candidatus Cardinium hertigii Genome Assembly.</title>
        <authorList>
            <person name="Showmaker K.C."/>
            <person name="Walden K.O."/>
            <person name="Fields C.J."/>
            <person name="Lambert K.N."/>
            <person name="Hudson M.E."/>
        </authorList>
    </citation>
    <scope>NUCLEOTIDE SEQUENCE [LARGE SCALE GENOMIC DNA]</scope>
    <source>
        <strain evidence="2">cHgTN10</strain>
    </source>
</reference>
<dbReference type="AlphaFoldDB" id="A0A2Z3LDI9"/>
<dbReference type="KEGG" id="cher:DK880_00871"/>
<proteinExistence type="predicted"/>
<dbReference type="Proteomes" id="UP000245872">
    <property type="component" value="Chromosome"/>
</dbReference>
<evidence type="ECO:0000313" key="1">
    <source>
        <dbReference type="EMBL" id="AWN82172.1"/>
    </source>
</evidence>
<keyword evidence="2" id="KW-1185">Reference proteome</keyword>
<dbReference type="EMBL" id="CP029619">
    <property type="protein sequence ID" value="AWN82172.1"/>
    <property type="molecule type" value="Genomic_DNA"/>
</dbReference>
<organism evidence="1 2">
    <name type="scientific">Candidatus Cardinium hertigii</name>
    <dbReference type="NCBI Taxonomy" id="247481"/>
    <lineage>
        <taxon>Bacteria</taxon>
        <taxon>Pseudomonadati</taxon>
        <taxon>Bacteroidota</taxon>
        <taxon>Cytophagia</taxon>
        <taxon>Cytophagales</taxon>
        <taxon>Amoebophilaceae</taxon>
        <taxon>Candidatus Cardinium</taxon>
    </lineage>
</organism>
<gene>
    <name evidence="1" type="ORF">DK880_00871</name>
</gene>
<protein>
    <submittedName>
        <fullName evidence="1">Uncharacterized protein</fullName>
    </submittedName>
</protein>